<reference evidence="1 2" key="1">
    <citation type="journal article" date="2022" name="Hortic Res">
        <title>A haplotype resolved chromosomal level avocado genome allows analysis of novel avocado genes.</title>
        <authorList>
            <person name="Nath O."/>
            <person name="Fletcher S.J."/>
            <person name="Hayward A."/>
            <person name="Shaw L.M."/>
            <person name="Masouleh A.K."/>
            <person name="Furtado A."/>
            <person name="Henry R.J."/>
            <person name="Mitter N."/>
        </authorList>
    </citation>
    <scope>NUCLEOTIDE SEQUENCE [LARGE SCALE GENOMIC DNA]</scope>
    <source>
        <strain evidence="2">cv. Hass</strain>
    </source>
</reference>
<evidence type="ECO:0000313" key="1">
    <source>
        <dbReference type="EMBL" id="KAJ8639914.1"/>
    </source>
</evidence>
<evidence type="ECO:0000313" key="2">
    <source>
        <dbReference type="Proteomes" id="UP001234297"/>
    </source>
</evidence>
<dbReference type="Proteomes" id="UP001234297">
    <property type="component" value="Chromosome 5"/>
</dbReference>
<dbReference type="EMBL" id="CM056813">
    <property type="protein sequence ID" value="KAJ8639914.1"/>
    <property type="molecule type" value="Genomic_DNA"/>
</dbReference>
<name>A0ACC2M3L5_PERAE</name>
<keyword evidence="2" id="KW-1185">Reference proteome</keyword>
<organism evidence="1 2">
    <name type="scientific">Persea americana</name>
    <name type="common">Avocado</name>
    <dbReference type="NCBI Taxonomy" id="3435"/>
    <lineage>
        <taxon>Eukaryota</taxon>
        <taxon>Viridiplantae</taxon>
        <taxon>Streptophyta</taxon>
        <taxon>Embryophyta</taxon>
        <taxon>Tracheophyta</taxon>
        <taxon>Spermatophyta</taxon>
        <taxon>Magnoliopsida</taxon>
        <taxon>Magnoliidae</taxon>
        <taxon>Laurales</taxon>
        <taxon>Lauraceae</taxon>
        <taxon>Persea</taxon>
    </lineage>
</organism>
<proteinExistence type="predicted"/>
<gene>
    <name evidence="1" type="ORF">MRB53_016608</name>
</gene>
<protein>
    <submittedName>
        <fullName evidence="1">Uncharacterized protein</fullName>
    </submittedName>
</protein>
<accession>A0ACC2M3L5</accession>
<sequence length="104" mass="12012">MCRPHHHQQQRRAPSSLPLLPPRVELIPFTELSHVISQKSHRPLTNLFNPFRQNFLFQGSDQKSSSSSSYRTRHWSFFASRSQSLPEKGHQSLAYVAFGLLLGR</sequence>
<comment type="caution">
    <text evidence="1">The sequence shown here is derived from an EMBL/GenBank/DDBJ whole genome shotgun (WGS) entry which is preliminary data.</text>
</comment>